<dbReference type="GO" id="GO:0016251">
    <property type="term" value="F:RNA polymerase II general transcription initiation factor activity"/>
    <property type="evidence" value="ECO:0007669"/>
    <property type="project" value="TreeGrafter"/>
</dbReference>
<feature type="region of interest" description="Disordered" evidence="6">
    <location>
        <begin position="502"/>
        <end position="569"/>
    </location>
</feature>
<evidence type="ECO:0000256" key="6">
    <source>
        <dbReference type="SAM" id="MobiDB-lite"/>
    </source>
</evidence>
<feature type="compositionally biased region" description="Low complexity" evidence="6">
    <location>
        <begin position="678"/>
        <end position="693"/>
    </location>
</feature>
<evidence type="ECO:0000313" key="8">
    <source>
        <dbReference type="EMBL" id="KFG40584.1"/>
    </source>
</evidence>
<organism evidence="8 9">
    <name type="scientific">Toxoplasma gondii p89</name>
    <dbReference type="NCBI Taxonomy" id="943119"/>
    <lineage>
        <taxon>Eukaryota</taxon>
        <taxon>Sar</taxon>
        <taxon>Alveolata</taxon>
        <taxon>Apicomplexa</taxon>
        <taxon>Conoidasida</taxon>
        <taxon>Coccidia</taxon>
        <taxon>Eucoccidiorida</taxon>
        <taxon>Eimeriorina</taxon>
        <taxon>Sarcocystidae</taxon>
        <taxon>Toxoplasma</taxon>
    </lineage>
</organism>
<dbReference type="GO" id="GO:0005669">
    <property type="term" value="C:transcription factor TFIID complex"/>
    <property type="evidence" value="ECO:0007669"/>
    <property type="project" value="InterPro"/>
</dbReference>
<keyword evidence="3" id="KW-0805">Transcription regulation</keyword>
<dbReference type="AlphaFoldDB" id="A0A086K866"/>
<feature type="compositionally biased region" description="Basic residues" evidence="6">
    <location>
        <begin position="636"/>
        <end position="661"/>
    </location>
</feature>
<dbReference type="OrthoDB" id="153872at2759"/>
<evidence type="ECO:0000256" key="2">
    <source>
        <dbReference type="ARBA" id="ARBA00009368"/>
    </source>
</evidence>
<name>A0A086K866_TOXGO</name>
<feature type="compositionally biased region" description="Acidic residues" evidence="6">
    <location>
        <begin position="713"/>
        <end position="728"/>
    </location>
</feature>
<dbReference type="PANTHER" id="PTHR12228">
    <property type="entry name" value="TRANSCRIPTION INITIATION FACTOR TFIID 55 KD SUBUNIT-RELATED"/>
    <property type="match status" value="1"/>
</dbReference>
<feature type="compositionally biased region" description="Gly residues" evidence="6">
    <location>
        <begin position="663"/>
        <end position="677"/>
    </location>
</feature>
<comment type="similarity">
    <text evidence="2">Belongs to the TAF7 family.</text>
</comment>
<feature type="compositionally biased region" description="Gly residues" evidence="6">
    <location>
        <begin position="509"/>
        <end position="522"/>
    </location>
</feature>
<feature type="compositionally biased region" description="Basic and acidic residues" evidence="6">
    <location>
        <begin position="421"/>
        <end position="432"/>
    </location>
</feature>
<dbReference type="VEuPathDB" id="ToxoDB:TGP89_309170"/>
<feature type="compositionally biased region" description="Low complexity" evidence="6">
    <location>
        <begin position="433"/>
        <end position="443"/>
    </location>
</feature>
<comment type="subcellular location">
    <subcellularLocation>
        <location evidence="1">Nucleus</location>
    </subcellularLocation>
</comment>
<accession>A0A086K866</accession>
<gene>
    <name evidence="8" type="ORF">TGP89_309170</name>
</gene>
<reference evidence="8 9" key="1">
    <citation type="submission" date="2014-03" db="EMBL/GenBank/DDBJ databases">
        <authorList>
            <person name="Sibley D."/>
            <person name="Venepally P."/>
            <person name="Karamycheva S."/>
            <person name="Hadjithomas M."/>
            <person name="Khan A."/>
            <person name="Brunk B."/>
            <person name="Roos D."/>
            <person name="Caler E."/>
            <person name="Lorenzi H."/>
        </authorList>
    </citation>
    <scope>NUCLEOTIDE SEQUENCE [LARGE SCALE GENOMIC DNA]</scope>
    <source>
        <strain evidence="9">p89</strain>
    </source>
</reference>
<feature type="domain" description="TAFII55 protein conserved region" evidence="7">
    <location>
        <begin position="220"/>
        <end position="410"/>
    </location>
</feature>
<keyword evidence="5" id="KW-0539">Nucleus</keyword>
<dbReference type="InterPro" id="IPR006751">
    <property type="entry name" value="TAFII55_prot_cons_reg"/>
</dbReference>
<dbReference type="EMBL" id="AEYI02001180">
    <property type="protein sequence ID" value="KFG40584.1"/>
    <property type="molecule type" value="Genomic_DNA"/>
</dbReference>
<evidence type="ECO:0000256" key="4">
    <source>
        <dbReference type="ARBA" id="ARBA00023163"/>
    </source>
</evidence>
<feature type="region of interest" description="Disordered" evidence="6">
    <location>
        <begin position="609"/>
        <end position="728"/>
    </location>
</feature>
<dbReference type="SMART" id="SM01370">
    <property type="entry name" value="TAFII55_N"/>
    <property type="match status" value="1"/>
</dbReference>
<keyword evidence="4" id="KW-0804">Transcription</keyword>
<dbReference type="CDD" id="cd08047">
    <property type="entry name" value="TAF7"/>
    <property type="match status" value="1"/>
</dbReference>
<comment type="caution">
    <text evidence="8">The sequence shown here is derived from an EMBL/GenBank/DDBJ whole genome shotgun (WGS) entry which is preliminary data.</text>
</comment>
<evidence type="ECO:0000313" key="9">
    <source>
        <dbReference type="Proteomes" id="UP000028828"/>
    </source>
</evidence>
<dbReference type="Pfam" id="PF04658">
    <property type="entry name" value="TAFII55_N"/>
    <property type="match status" value="1"/>
</dbReference>
<evidence type="ECO:0000256" key="3">
    <source>
        <dbReference type="ARBA" id="ARBA00023015"/>
    </source>
</evidence>
<evidence type="ECO:0000256" key="5">
    <source>
        <dbReference type="ARBA" id="ARBA00023242"/>
    </source>
</evidence>
<protein>
    <submittedName>
        <fullName evidence="8">TAF7-like RNA polymerase II TAF7L</fullName>
    </submittedName>
</protein>
<dbReference type="InterPro" id="IPR037817">
    <property type="entry name" value="TAF7"/>
</dbReference>
<dbReference type="PANTHER" id="PTHR12228:SF0">
    <property type="entry name" value="TATA-BOX BINDING PROTEIN ASSOCIATED FACTOR 7"/>
    <property type="match status" value="1"/>
</dbReference>
<dbReference type="GO" id="GO:0051123">
    <property type="term" value="P:RNA polymerase II preinitiation complex assembly"/>
    <property type="evidence" value="ECO:0007669"/>
    <property type="project" value="TreeGrafter"/>
</dbReference>
<feature type="compositionally biased region" description="Basic and acidic residues" evidence="6">
    <location>
        <begin position="624"/>
        <end position="635"/>
    </location>
</feature>
<sequence>MSYFSPPAEGGTPPPVQGMPLGAPNAFYASAESSGLSSDSPDAYVFAQQSAVMAQTGDAIGGIDPQTMLAQSQVGYGIDGSSSQHMVQAEAYMHWAGALPQQVAPGDPYSQLPSGLPGALAGPGTFPGAAPLPFASSTLPVGTARLHLASGENASVVSRSSRSALGSQRRALMGKTGPPASPSQHQANRELARKQQTALRRGLFLATELEDWMGEDCPGLDRQCIIRFPPPVAALLRKRLSAVTSLQFQSQASSEALGVDGAPQGPAYPAGCSAANPLGLIITPRDEWSYRIFDVKVAGHKGKLRGVLVELPTLVETYKSLDGDLLFKSGDICQMIVVFDPQDPQEAIDLQDLSERQQWEWKAGLTPPTHRIRSRKFKNLDLFDRQEIRDAELQVLELLHSTRRDNYEIEVHTLHEMHRTLEQQREAAEGKAPKPTAPGATSTGTAVIEHVVSCDDDVLSWLDSVGMLHSAAPEMDADGSFSDYSDVLFDYTPAAGSATAATTNFAARGPGGPRGPRGGRGGAAWQRTAGSRPQQPGAPASQDSLIFGPEARGAPLEDEDGAGSAVGIGGDLGISGAPLASGSGPGRLMGVGPGELPFPQAQVAVEYPGAEGAVGVPGTSEQELETRMRRKEERRQKKLLKKEKRRLKKEKKKAKRDKKKQGQGEGSGANPGDGDGAAGVVSRGQSVVSSSQGDTARGGETGEKNGSSSSSSSDEDEGGRDDEDTLML</sequence>
<feature type="region of interest" description="Disordered" evidence="6">
    <location>
        <begin position="157"/>
        <end position="193"/>
    </location>
</feature>
<feature type="region of interest" description="Disordered" evidence="6">
    <location>
        <begin position="421"/>
        <end position="443"/>
    </location>
</feature>
<proteinExistence type="inferred from homology"/>
<dbReference type="Proteomes" id="UP000028828">
    <property type="component" value="Unassembled WGS sequence"/>
</dbReference>
<evidence type="ECO:0000259" key="7">
    <source>
        <dbReference type="SMART" id="SM01370"/>
    </source>
</evidence>
<evidence type="ECO:0000256" key="1">
    <source>
        <dbReference type="ARBA" id="ARBA00004123"/>
    </source>
</evidence>